<sequence>MVRGAGAPLDPVRLRAVREAAGLSQASLAERVGTTRRQVIAYEHGRERPEVTRLAALAAAIGCGVADLVAEGALPEGMAGLRVRAGLTVHAAAAAIRERLEEDIACSRPVLAAAERGVLPASWRPPAARAAVIDAMSTAYAAEKTEVSAAWETTFARPGSATEEAPNRRDKDPH</sequence>
<protein>
    <submittedName>
        <fullName evidence="3">Helix-turn-helix transcriptional regulator</fullName>
    </submittedName>
</protein>
<dbReference type="PROSITE" id="PS50943">
    <property type="entry name" value="HTH_CROC1"/>
    <property type="match status" value="1"/>
</dbReference>
<dbReference type="SUPFAM" id="SSF47413">
    <property type="entry name" value="lambda repressor-like DNA-binding domains"/>
    <property type="match status" value="1"/>
</dbReference>
<gene>
    <name evidence="3" type="ORF">NI17_024125</name>
</gene>
<dbReference type="RefSeq" id="WP_084012831.1">
    <property type="nucleotide sequence ID" value="NZ_CP063197.1"/>
</dbReference>
<dbReference type="AlphaFoldDB" id="A0AA97M6J2"/>
<feature type="domain" description="HTH cro/C1-type" evidence="2">
    <location>
        <begin position="14"/>
        <end position="68"/>
    </location>
</feature>
<evidence type="ECO:0000256" key="1">
    <source>
        <dbReference type="SAM" id="MobiDB-lite"/>
    </source>
</evidence>
<dbReference type="Gene3D" id="1.10.260.40">
    <property type="entry name" value="lambda repressor-like DNA-binding domains"/>
    <property type="match status" value="1"/>
</dbReference>
<keyword evidence="4" id="KW-1185">Reference proteome</keyword>
<feature type="region of interest" description="Disordered" evidence="1">
    <location>
        <begin position="155"/>
        <end position="174"/>
    </location>
</feature>
<dbReference type="Proteomes" id="UP000265719">
    <property type="component" value="Plasmid pTH1"/>
</dbReference>
<organism evidence="3 4">
    <name type="scientific">Thermobifida halotolerans</name>
    <dbReference type="NCBI Taxonomy" id="483545"/>
    <lineage>
        <taxon>Bacteria</taxon>
        <taxon>Bacillati</taxon>
        <taxon>Actinomycetota</taxon>
        <taxon>Actinomycetes</taxon>
        <taxon>Streptosporangiales</taxon>
        <taxon>Nocardiopsidaceae</taxon>
        <taxon>Thermobifida</taxon>
    </lineage>
</organism>
<geneLocation type="plasmid" evidence="3 4">
    <name>pTH1</name>
</geneLocation>
<dbReference type="EMBL" id="CP063197">
    <property type="protein sequence ID" value="UOE22255.1"/>
    <property type="molecule type" value="Genomic_DNA"/>
</dbReference>
<keyword evidence="3" id="KW-0614">Plasmid</keyword>
<reference evidence="3" key="1">
    <citation type="submission" date="2020-10" db="EMBL/GenBank/DDBJ databases">
        <title>De novo genome project of the cellulose decomposer Thermobifida halotolerans type strain.</title>
        <authorList>
            <person name="Nagy I."/>
            <person name="Horvath B."/>
            <person name="Kukolya J."/>
            <person name="Nagy I."/>
            <person name="Orsini M."/>
        </authorList>
    </citation>
    <scope>NUCLEOTIDE SEQUENCE</scope>
    <source>
        <strain evidence="3">DSM 44931</strain>
        <plasmid evidence="3">pTH1</plasmid>
    </source>
</reference>
<name>A0AA97M6J2_9ACTN</name>
<dbReference type="InterPro" id="IPR010982">
    <property type="entry name" value="Lambda_DNA-bd_dom_sf"/>
</dbReference>
<evidence type="ECO:0000313" key="3">
    <source>
        <dbReference type="EMBL" id="UOE22255.1"/>
    </source>
</evidence>
<evidence type="ECO:0000313" key="4">
    <source>
        <dbReference type="Proteomes" id="UP000265719"/>
    </source>
</evidence>
<dbReference type="CDD" id="cd00093">
    <property type="entry name" value="HTH_XRE"/>
    <property type="match status" value="1"/>
</dbReference>
<proteinExistence type="predicted"/>
<feature type="compositionally biased region" description="Basic and acidic residues" evidence="1">
    <location>
        <begin position="165"/>
        <end position="174"/>
    </location>
</feature>
<dbReference type="KEGG" id="thao:NI17_024125"/>
<evidence type="ECO:0000259" key="2">
    <source>
        <dbReference type="PROSITE" id="PS50943"/>
    </source>
</evidence>
<dbReference type="SMART" id="SM00530">
    <property type="entry name" value="HTH_XRE"/>
    <property type="match status" value="1"/>
</dbReference>
<dbReference type="InterPro" id="IPR001387">
    <property type="entry name" value="Cro/C1-type_HTH"/>
</dbReference>
<dbReference type="GO" id="GO:0003677">
    <property type="term" value="F:DNA binding"/>
    <property type="evidence" value="ECO:0007669"/>
    <property type="project" value="InterPro"/>
</dbReference>
<dbReference type="Pfam" id="PF01381">
    <property type="entry name" value="HTH_3"/>
    <property type="match status" value="1"/>
</dbReference>
<accession>A0AA97M6J2</accession>